<keyword evidence="2" id="KW-0521">NADP</keyword>
<accession>A0A9P0GER9</accession>
<protein>
    <recommendedName>
        <fullName evidence="6">NADP-dependent oxidoreductase domain-containing protein</fullName>
    </recommendedName>
</protein>
<feature type="active site" description="Proton donor" evidence="4">
    <location>
        <position position="53"/>
    </location>
</feature>
<proteinExistence type="inferred from homology"/>
<dbReference type="PIRSF" id="PIRSF000097">
    <property type="entry name" value="AKR"/>
    <property type="match status" value="1"/>
</dbReference>
<dbReference type="Gene3D" id="3.20.20.100">
    <property type="entry name" value="NADP-dependent oxidoreductase domain"/>
    <property type="match status" value="1"/>
</dbReference>
<evidence type="ECO:0000256" key="3">
    <source>
        <dbReference type="ARBA" id="ARBA00023002"/>
    </source>
</evidence>
<dbReference type="InterPro" id="IPR018170">
    <property type="entry name" value="Aldo/ket_reductase_CS"/>
</dbReference>
<evidence type="ECO:0000256" key="1">
    <source>
        <dbReference type="ARBA" id="ARBA00007905"/>
    </source>
</evidence>
<evidence type="ECO:0000256" key="5">
    <source>
        <dbReference type="PIRSR" id="PIRSR000097-3"/>
    </source>
</evidence>
<organism evidence="7 8">
    <name type="scientific">Psylliodes chrysocephalus</name>
    <dbReference type="NCBI Taxonomy" id="3402493"/>
    <lineage>
        <taxon>Eukaryota</taxon>
        <taxon>Metazoa</taxon>
        <taxon>Ecdysozoa</taxon>
        <taxon>Arthropoda</taxon>
        <taxon>Hexapoda</taxon>
        <taxon>Insecta</taxon>
        <taxon>Pterygota</taxon>
        <taxon>Neoptera</taxon>
        <taxon>Endopterygota</taxon>
        <taxon>Coleoptera</taxon>
        <taxon>Polyphaga</taxon>
        <taxon>Cucujiformia</taxon>
        <taxon>Chrysomeloidea</taxon>
        <taxon>Chrysomelidae</taxon>
        <taxon>Galerucinae</taxon>
        <taxon>Alticini</taxon>
        <taxon>Psylliodes</taxon>
    </lineage>
</organism>
<reference evidence="7" key="1">
    <citation type="submission" date="2022-01" db="EMBL/GenBank/DDBJ databases">
        <authorList>
            <person name="King R."/>
        </authorList>
    </citation>
    <scope>NUCLEOTIDE SEQUENCE</scope>
</reference>
<dbReference type="AlphaFoldDB" id="A0A9P0GER9"/>
<dbReference type="InterPro" id="IPR020471">
    <property type="entry name" value="AKR"/>
</dbReference>
<evidence type="ECO:0000259" key="6">
    <source>
        <dbReference type="Pfam" id="PF00248"/>
    </source>
</evidence>
<dbReference type="Proteomes" id="UP001153636">
    <property type="component" value="Chromosome 3"/>
</dbReference>
<comment type="similarity">
    <text evidence="1">Belongs to the aldo/keto reductase family.</text>
</comment>
<dbReference type="EMBL" id="OV651815">
    <property type="protein sequence ID" value="CAH1108201.1"/>
    <property type="molecule type" value="Genomic_DNA"/>
</dbReference>
<feature type="domain" description="NADP-dependent oxidoreductase" evidence="6">
    <location>
        <begin position="19"/>
        <end position="262"/>
    </location>
</feature>
<dbReference type="InterPro" id="IPR023210">
    <property type="entry name" value="NADP_OxRdtase_dom"/>
</dbReference>
<evidence type="ECO:0000313" key="8">
    <source>
        <dbReference type="Proteomes" id="UP001153636"/>
    </source>
</evidence>
<dbReference type="FunFam" id="3.20.20.100:FF:000002">
    <property type="entry name" value="2,5-diketo-D-gluconic acid reductase A"/>
    <property type="match status" value="1"/>
</dbReference>
<evidence type="ECO:0000256" key="2">
    <source>
        <dbReference type="ARBA" id="ARBA00022857"/>
    </source>
</evidence>
<dbReference type="PANTHER" id="PTHR43827">
    <property type="entry name" value="2,5-DIKETO-D-GLUCONIC ACID REDUCTASE"/>
    <property type="match status" value="1"/>
</dbReference>
<dbReference type="PANTHER" id="PTHR43827:SF3">
    <property type="entry name" value="NADP-DEPENDENT OXIDOREDUCTASE DOMAIN-CONTAINING PROTEIN"/>
    <property type="match status" value="1"/>
</dbReference>
<dbReference type="Pfam" id="PF00248">
    <property type="entry name" value="Aldo_ket_red"/>
    <property type="match status" value="1"/>
</dbReference>
<keyword evidence="8" id="KW-1185">Reference proteome</keyword>
<gene>
    <name evidence="7" type="ORF">PSYICH_LOCUS9567</name>
</gene>
<dbReference type="PROSITE" id="PS00798">
    <property type="entry name" value="ALDOKETO_REDUCTASE_1"/>
    <property type="match status" value="1"/>
</dbReference>
<dbReference type="GO" id="GO:0016616">
    <property type="term" value="F:oxidoreductase activity, acting on the CH-OH group of donors, NAD or NADP as acceptor"/>
    <property type="evidence" value="ECO:0007669"/>
    <property type="project" value="UniProtKB-ARBA"/>
</dbReference>
<dbReference type="PRINTS" id="PR00069">
    <property type="entry name" value="ALDKETRDTASE"/>
</dbReference>
<dbReference type="SUPFAM" id="SSF51430">
    <property type="entry name" value="NAD(P)-linked oxidoreductase"/>
    <property type="match status" value="1"/>
</dbReference>
<feature type="site" description="Lowers pKa of active site Tyr" evidence="5">
    <location>
        <position position="82"/>
    </location>
</feature>
<evidence type="ECO:0000313" key="7">
    <source>
        <dbReference type="EMBL" id="CAH1108201.1"/>
    </source>
</evidence>
<dbReference type="OrthoDB" id="416253at2759"/>
<evidence type="ECO:0000256" key="4">
    <source>
        <dbReference type="PIRSR" id="PIRSR000097-1"/>
    </source>
</evidence>
<sequence length="290" mass="32755">MLAPDLYFTLNTGARIPMIGLGTAGINGPDITLRTLNDALQMGYRLIDTAAIYENEKNIGYALEKLLPKFNLTRKDIFITTKPHPKDIGENTSKAIAKSLKDLNCGYIDLYLINWPGTIEVSPDDRENFILRNSSWKIMVHAVKKKIIRQIGVCGNTVRHLQQLLAHCHGITPSVNQVEFHPFCRDRKLLDLCRPKNIFVQAYSSLGGSKWSDLINHECVTKCANKLGKTPAQILLRWAVQQEVGVIPTSHDRGHLFSNMQLDFNIPLEDMLILSTLETRVRYDVNPHVV</sequence>
<keyword evidence="3" id="KW-0560">Oxidoreductase</keyword>
<name>A0A9P0GER9_9CUCU</name>
<dbReference type="InterPro" id="IPR036812">
    <property type="entry name" value="NAD(P)_OxRdtase_dom_sf"/>
</dbReference>